<dbReference type="InParanoid" id="H2ATG9"/>
<evidence type="ECO:0000256" key="3">
    <source>
        <dbReference type="ARBA" id="ARBA00010345"/>
    </source>
</evidence>
<keyword evidence="7 11" id="KW-0256">Endoplasmic reticulum</keyword>
<dbReference type="SMART" id="SM00780">
    <property type="entry name" value="PIG-X"/>
    <property type="match status" value="1"/>
</dbReference>
<dbReference type="KEGG" id="kaf:KAFR_0D00230"/>
<dbReference type="GO" id="GO:0006506">
    <property type="term" value="P:GPI anchor biosynthetic process"/>
    <property type="evidence" value="ECO:0007669"/>
    <property type="project" value="UniProtKB-UniPathway"/>
</dbReference>
<evidence type="ECO:0000256" key="9">
    <source>
        <dbReference type="ARBA" id="ARBA00023136"/>
    </source>
</evidence>
<keyword evidence="13" id="KW-1185">Reference proteome</keyword>
<organism evidence="12 13">
    <name type="scientific">Kazachstania africana (strain ATCC 22294 / BCRC 22015 / CBS 2517 / CECT 1963 / NBRC 1671 / NRRL Y-8276)</name>
    <name type="common">Yeast</name>
    <name type="synonym">Kluyveromyces africanus</name>
    <dbReference type="NCBI Taxonomy" id="1071382"/>
    <lineage>
        <taxon>Eukaryota</taxon>
        <taxon>Fungi</taxon>
        <taxon>Dikarya</taxon>
        <taxon>Ascomycota</taxon>
        <taxon>Saccharomycotina</taxon>
        <taxon>Saccharomycetes</taxon>
        <taxon>Saccharomycetales</taxon>
        <taxon>Saccharomycetaceae</taxon>
        <taxon>Kazachstania</taxon>
    </lineage>
</organism>
<evidence type="ECO:0000256" key="10">
    <source>
        <dbReference type="ARBA" id="ARBA00023180"/>
    </source>
</evidence>
<keyword evidence="8 11" id="KW-1133">Transmembrane helix</keyword>
<dbReference type="GeneID" id="13885651"/>
<proteinExistence type="inferred from homology"/>
<dbReference type="GO" id="GO:0016485">
    <property type="term" value="P:protein processing"/>
    <property type="evidence" value="ECO:0007669"/>
    <property type="project" value="EnsemblFungi"/>
</dbReference>
<name>H2ATG9_KAZAF</name>
<dbReference type="GO" id="GO:0000030">
    <property type="term" value="F:mannosyltransferase activity"/>
    <property type="evidence" value="ECO:0007669"/>
    <property type="project" value="EnsemblFungi"/>
</dbReference>
<dbReference type="InterPro" id="IPR013233">
    <property type="entry name" value="PIG-X/PBN1"/>
</dbReference>
<keyword evidence="9 11" id="KW-0472">Membrane</keyword>
<dbReference type="EMBL" id="HE650824">
    <property type="protein sequence ID" value="CCF57669.1"/>
    <property type="molecule type" value="Genomic_DNA"/>
</dbReference>
<dbReference type="GO" id="GO:0036503">
    <property type="term" value="P:ERAD pathway"/>
    <property type="evidence" value="ECO:0007669"/>
    <property type="project" value="EnsemblFungi"/>
</dbReference>
<evidence type="ECO:0000256" key="1">
    <source>
        <dbReference type="ARBA" id="ARBA00004643"/>
    </source>
</evidence>
<dbReference type="AlphaFoldDB" id="H2ATG9"/>
<gene>
    <name evidence="12" type="primary">KAFR0D00230</name>
    <name evidence="12" type="ORF">KAFR_0D00230</name>
</gene>
<dbReference type="HOGENOM" id="CLU_055666_0_0_1"/>
<dbReference type="GO" id="GO:0005789">
    <property type="term" value="C:endoplasmic reticulum membrane"/>
    <property type="evidence" value="ECO:0007669"/>
    <property type="project" value="UniProtKB-SubCell"/>
</dbReference>
<evidence type="ECO:0000313" key="12">
    <source>
        <dbReference type="EMBL" id="CCF57669.1"/>
    </source>
</evidence>
<dbReference type="GO" id="GO:1990529">
    <property type="term" value="C:glycosylphosphatidylinositol-mannosyltransferase I complex"/>
    <property type="evidence" value="ECO:0007669"/>
    <property type="project" value="EnsemblFungi"/>
</dbReference>
<evidence type="ECO:0000256" key="2">
    <source>
        <dbReference type="ARBA" id="ARBA00004687"/>
    </source>
</evidence>
<dbReference type="OrthoDB" id="5546453at2759"/>
<keyword evidence="6 11" id="KW-0812">Transmembrane</keyword>
<evidence type="ECO:0000256" key="8">
    <source>
        <dbReference type="ARBA" id="ARBA00022989"/>
    </source>
</evidence>
<dbReference type="UniPathway" id="UPA00196"/>
<protein>
    <recommendedName>
        <fullName evidence="4 11">Protein PBN1</fullName>
    </recommendedName>
</protein>
<keyword evidence="5 11" id="KW-0337">GPI-anchor biosynthesis</keyword>
<accession>H2ATG9</accession>
<evidence type="ECO:0000256" key="11">
    <source>
        <dbReference type="RuleBase" id="RU366056"/>
    </source>
</evidence>
<dbReference type="RefSeq" id="XP_003956804.1">
    <property type="nucleotide sequence ID" value="XM_003956755.1"/>
</dbReference>
<dbReference type="InterPro" id="IPR042322">
    <property type="entry name" value="Pbn1"/>
</dbReference>
<evidence type="ECO:0000256" key="5">
    <source>
        <dbReference type="ARBA" id="ARBA00022502"/>
    </source>
</evidence>
<comment type="pathway">
    <text evidence="2 11">Glycolipid biosynthesis; glycosylphosphatidylinositol-anchor biosynthesis.</text>
</comment>
<reference evidence="12 13" key="1">
    <citation type="journal article" date="2011" name="Proc. Natl. Acad. Sci. U.S.A.">
        <title>Evolutionary erosion of yeast sex chromosomes by mating-type switching accidents.</title>
        <authorList>
            <person name="Gordon J.L."/>
            <person name="Armisen D."/>
            <person name="Proux-Wera E."/>
            <person name="Oheigeartaigh S.S."/>
            <person name="Byrne K.P."/>
            <person name="Wolfe K.H."/>
        </authorList>
    </citation>
    <scope>NUCLEOTIDE SEQUENCE [LARGE SCALE GENOMIC DNA]</scope>
    <source>
        <strain evidence="13">ATCC 22294 / BCRC 22015 / CBS 2517 / CECT 1963 / NBRC 1671 / NRRL Y-8276</strain>
    </source>
</reference>
<evidence type="ECO:0000313" key="13">
    <source>
        <dbReference type="Proteomes" id="UP000005220"/>
    </source>
</evidence>
<feature type="transmembrane region" description="Helical" evidence="11">
    <location>
        <begin position="391"/>
        <end position="412"/>
    </location>
</feature>
<comment type="function">
    <text evidence="11">Required for proper folding and/or the stability of a subset of proteins in the endoplasmic reticulum. Component of glycosylphosphatidylinositol-mannosyltransferase 1 which transfers the first of the 4 mannoses in the GPI-anchor precursors during GPI-anchor biosynthesis. Probably acts by stabilizing the mannosyltransferase GPI14.</text>
</comment>
<sequence length="418" mass="47807">MVRNRLTVLYDSVGELNENVDQNSTHLLLKGSEKGVTVQERWIIPRTGGHDDQSSSRITWRGNNPLSDCSQSVIEPILNHGLNVYNDVDASAKGIFVKTPVYKVLHLDKMESQITDYLPSDVDLTFMEWKWESCTYDIKTTNDTIEIVEYSKLYENKTLAITKNDLYDKMEAGIFYIDSVDEEDINLSGLRCLWKDDADNELDKCIKTTLFYKPAYFHDIHLEGKVNVTLEVPTGLHPKVLIDLTELSSAENCEYFMFSQLPTQLFVDMFQSDPVLLFGETGLELPDYKVKDSTWGSEVLFNLVPGETNEITLHSRYLQPSENTSYGIIPLSLRIFKGCDTDSEDVMENPFYTKNFGLESYFTSNTVLHTLSEENLVVPIPKATMENYNKIQYTTAICLLLSLLYLSFKLFLKTTKHT</sequence>
<comment type="similarity">
    <text evidence="3 11">Belongs to the PIGX family.</text>
</comment>
<dbReference type="eggNOG" id="ENOG502QS8N">
    <property type="taxonomic scope" value="Eukaryota"/>
</dbReference>
<comment type="subcellular location">
    <subcellularLocation>
        <location evidence="11">Endoplasmic reticulum membrane</location>
        <topology evidence="11">Single-pass membrane protein</topology>
    </subcellularLocation>
    <subcellularLocation>
        <location evidence="1">Endoplasmic reticulum membrane</location>
        <topology evidence="1">Single-pass type III membrane protein</topology>
    </subcellularLocation>
</comment>
<evidence type="ECO:0000256" key="7">
    <source>
        <dbReference type="ARBA" id="ARBA00022824"/>
    </source>
</evidence>
<evidence type="ECO:0000256" key="6">
    <source>
        <dbReference type="ARBA" id="ARBA00022692"/>
    </source>
</evidence>
<dbReference type="PANTHER" id="PTHR28533:SF1">
    <property type="entry name" value="PROTEIN PBN1"/>
    <property type="match status" value="1"/>
</dbReference>
<dbReference type="PANTHER" id="PTHR28533">
    <property type="entry name" value="PROTEIN PBN1"/>
    <property type="match status" value="1"/>
</dbReference>
<evidence type="ECO:0000256" key="4">
    <source>
        <dbReference type="ARBA" id="ARBA00020410"/>
    </source>
</evidence>
<dbReference type="Pfam" id="PF08320">
    <property type="entry name" value="PIG-X"/>
    <property type="match status" value="1"/>
</dbReference>
<dbReference type="FunCoup" id="H2ATG9">
    <property type="interactions" value="58"/>
</dbReference>
<keyword evidence="10" id="KW-0325">Glycoprotein</keyword>
<dbReference type="Proteomes" id="UP000005220">
    <property type="component" value="Chromosome 4"/>
</dbReference>
<dbReference type="STRING" id="1071382.H2ATG9"/>